<dbReference type="Proteomes" id="UP000295075">
    <property type="component" value="Unassembled WGS sequence"/>
</dbReference>
<proteinExistence type="inferred from homology"/>
<dbReference type="PANTHER" id="PTHR18964:SF149">
    <property type="entry name" value="BIFUNCTIONAL UDP-N-ACETYLGLUCOSAMINE 2-EPIMERASE_N-ACETYLMANNOSAMINE KINASE"/>
    <property type="match status" value="1"/>
</dbReference>
<dbReference type="RefSeq" id="WP_132408911.1">
    <property type="nucleotide sequence ID" value="NZ_SMKA01000095.1"/>
</dbReference>
<dbReference type="Pfam" id="PF09339">
    <property type="entry name" value="HTH_IclR"/>
    <property type="match status" value="1"/>
</dbReference>
<dbReference type="OrthoDB" id="37575at2"/>
<feature type="domain" description="HTH iclR-type" evidence="2">
    <location>
        <begin position="15"/>
        <end position="58"/>
    </location>
</feature>
<dbReference type="AlphaFoldDB" id="A0A4V2XQT8"/>
<keyword evidence="4" id="KW-1185">Reference proteome</keyword>
<reference evidence="3 4" key="1">
    <citation type="submission" date="2019-03" db="EMBL/GenBank/DDBJ databases">
        <title>Draft genome sequences of novel Actinobacteria.</title>
        <authorList>
            <person name="Sahin N."/>
            <person name="Ay H."/>
            <person name="Saygin H."/>
        </authorList>
    </citation>
    <scope>NUCLEOTIDE SEQUENCE [LARGE SCALE GENOMIC DNA]</scope>
    <source>
        <strain evidence="3 4">JCM 30547</strain>
    </source>
</reference>
<dbReference type="GO" id="GO:0003677">
    <property type="term" value="F:DNA binding"/>
    <property type="evidence" value="ECO:0007669"/>
    <property type="project" value="InterPro"/>
</dbReference>
<dbReference type="Gene3D" id="1.10.10.10">
    <property type="entry name" value="Winged helix-like DNA-binding domain superfamily/Winged helix DNA-binding domain"/>
    <property type="match status" value="1"/>
</dbReference>
<evidence type="ECO:0000256" key="1">
    <source>
        <dbReference type="ARBA" id="ARBA00006479"/>
    </source>
</evidence>
<dbReference type="InterPro" id="IPR036388">
    <property type="entry name" value="WH-like_DNA-bd_sf"/>
</dbReference>
<dbReference type="GO" id="GO:0006355">
    <property type="term" value="P:regulation of DNA-templated transcription"/>
    <property type="evidence" value="ECO:0007669"/>
    <property type="project" value="InterPro"/>
</dbReference>
<dbReference type="SUPFAM" id="SSF53067">
    <property type="entry name" value="Actin-like ATPase domain"/>
    <property type="match status" value="1"/>
</dbReference>
<dbReference type="InterPro" id="IPR000600">
    <property type="entry name" value="ROK"/>
</dbReference>
<comment type="similarity">
    <text evidence="1">Belongs to the ROK (NagC/XylR) family.</text>
</comment>
<dbReference type="Pfam" id="PF00480">
    <property type="entry name" value="ROK"/>
    <property type="match status" value="1"/>
</dbReference>
<dbReference type="InterPro" id="IPR043129">
    <property type="entry name" value="ATPase_NBD"/>
</dbReference>
<comment type="caution">
    <text evidence="3">The sequence shown here is derived from an EMBL/GenBank/DDBJ whole genome shotgun (WGS) entry which is preliminary data.</text>
</comment>
<dbReference type="InterPro" id="IPR036390">
    <property type="entry name" value="WH_DNA-bd_sf"/>
</dbReference>
<organism evidence="3 4">
    <name type="scientific">Kribbella albertanoniae</name>
    <dbReference type="NCBI Taxonomy" id="1266829"/>
    <lineage>
        <taxon>Bacteria</taxon>
        <taxon>Bacillati</taxon>
        <taxon>Actinomycetota</taxon>
        <taxon>Actinomycetes</taxon>
        <taxon>Propionibacteriales</taxon>
        <taxon>Kribbellaceae</taxon>
        <taxon>Kribbella</taxon>
    </lineage>
</organism>
<dbReference type="PANTHER" id="PTHR18964">
    <property type="entry name" value="ROK (REPRESSOR, ORF, KINASE) FAMILY"/>
    <property type="match status" value="1"/>
</dbReference>
<protein>
    <submittedName>
        <fullName evidence="3">ROK family transcriptional regulator</fullName>
    </submittedName>
</protein>
<gene>
    <name evidence="3" type="ORF">E1261_20830</name>
</gene>
<dbReference type="EMBL" id="SMKA01000095">
    <property type="protein sequence ID" value="TDC27355.1"/>
    <property type="molecule type" value="Genomic_DNA"/>
</dbReference>
<dbReference type="SUPFAM" id="SSF46785">
    <property type="entry name" value="Winged helix' DNA-binding domain"/>
    <property type="match status" value="1"/>
</dbReference>
<evidence type="ECO:0000313" key="3">
    <source>
        <dbReference type="EMBL" id="TDC27355.1"/>
    </source>
</evidence>
<evidence type="ECO:0000313" key="4">
    <source>
        <dbReference type="Proteomes" id="UP000295075"/>
    </source>
</evidence>
<name>A0A4V2XQT8_9ACTN</name>
<evidence type="ECO:0000259" key="2">
    <source>
        <dbReference type="Pfam" id="PF09339"/>
    </source>
</evidence>
<sequence length="409" mass="42190">MDKTATSPLLRRMNTAAVLDVLRAGGPATGTELMDATGLSRPTVHALCDQLIALGWIHELESRRTGDRSSPGRRARQYEFNARAGFILGVDLGGEYKATAMLTDLRGVSLGDGIREFAPPDGGEVRLRAARRAIADAVRAAGVAKSAILVMGLAVPGPVNQDKPVVTNAWYLPGLAKVDLGRAVGKGLDCPVLVENDANLAVLAERWCGVAAGVDNVIELLAGERMGAGIYLGGNLIRGVVGGAGELELVSLLNGVVKPSGIGRLARDFGAEVIAAARGPRSKIGRSLLYDAAGGDPAAVSAEAVFAAARAGDAVSVDVVDRAVARIAPVLALLGTVLNPELIVISGGVADGGDLLVPRLEHQLSSLIDTLSVPRVTASTLGSRAVVLGAVRRALDHAERTVFADLTRA</sequence>
<dbReference type="InterPro" id="IPR005471">
    <property type="entry name" value="Tscrpt_reg_IclR_N"/>
</dbReference>
<dbReference type="Gene3D" id="3.30.420.40">
    <property type="match status" value="2"/>
</dbReference>
<accession>A0A4V2XQT8</accession>
<dbReference type="CDD" id="cd23763">
    <property type="entry name" value="ASKHA_ATPase_ROK"/>
    <property type="match status" value="1"/>
</dbReference>